<proteinExistence type="predicted"/>
<accession>U4L2H1</accession>
<sequence>MNNYNNYFFVPQVGDSSYDPIILDDEQPRPCAPRNQQTASVISSTTATWHRQTASATSSTTATWHRQTASATSSTTAPWHQETASATSSTEPGPSTNGHQVRRNSPSHVGPYTQPQPSTEGQQVGLTNKQREVLIARALTSIREPVDPATQAAAVREAERVRQEADQALQALKALHKPKDPWKELEYKLFHAAEVLNLWWVNANGNIVINPKAFEQQNE</sequence>
<evidence type="ECO:0000313" key="3">
    <source>
        <dbReference type="Proteomes" id="UP000018144"/>
    </source>
</evidence>
<dbReference type="Proteomes" id="UP000018144">
    <property type="component" value="Unassembled WGS sequence"/>
</dbReference>
<organism evidence="2 3">
    <name type="scientific">Pyronema omphalodes (strain CBS 100304)</name>
    <name type="common">Pyronema confluens</name>
    <dbReference type="NCBI Taxonomy" id="1076935"/>
    <lineage>
        <taxon>Eukaryota</taxon>
        <taxon>Fungi</taxon>
        <taxon>Dikarya</taxon>
        <taxon>Ascomycota</taxon>
        <taxon>Pezizomycotina</taxon>
        <taxon>Pezizomycetes</taxon>
        <taxon>Pezizales</taxon>
        <taxon>Pyronemataceae</taxon>
        <taxon>Pyronema</taxon>
    </lineage>
</organism>
<keyword evidence="3" id="KW-1185">Reference proteome</keyword>
<feature type="region of interest" description="Disordered" evidence="1">
    <location>
        <begin position="25"/>
        <end position="125"/>
    </location>
</feature>
<feature type="compositionally biased region" description="Polar residues" evidence="1">
    <location>
        <begin position="82"/>
        <end position="125"/>
    </location>
</feature>
<dbReference type="EMBL" id="HF935195">
    <property type="protein sequence ID" value="CCX04270.1"/>
    <property type="molecule type" value="Genomic_DNA"/>
</dbReference>
<protein>
    <submittedName>
        <fullName evidence="2">Uncharacterized protein</fullName>
    </submittedName>
</protein>
<reference evidence="2 3" key="1">
    <citation type="journal article" date="2013" name="PLoS Genet.">
        <title>The genome and development-dependent transcriptomes of Pyronema confluens: a window into fungal evolution.</title>
        <authorList>
            <person name="Traeger S."/>
            <person name="Altegoer F."/>
            <person name="Freitag M."/>
            <person name="Gabaldon T."/>
            <person name="Kempken F."/>
            <person name="Kumar A."/>
            <person name="Marcet-Houben M."/>
            <person name="Poggeler S."/>
            <person name="Stajich J.E."/>
            <person name="Nowrousian M."/>
        </authorList>
    </citation>
    <scope>NUCLEOTIDE SEQUENCE [LARGE SCALE GENOMIC DNA]</scope>
    <source>
        <strain evidence="3">CBS 100304</strain>
        <tissue evidence="2">Vegetative mycelium</tissue>
    </source>
</reference>
<feature type="compositionally biased region" description="Low complexity" evidence="1">
    <location>
        <begin position="53"/>
        <end position="77"/>
    </location>
</feature>
<feature type="compositionally biased region" description="Polar residues" evidence="1">
    <location>
        <begin position="34"/>
        <end position="52"/>
    </location>
</feature>
<evidence type="ECO:0000313" key="2">
    <source>
        <dbReference type="EMBL" id="CCX04270.1"/>
    </source>
</evidence>
<evidence type="ECO:0000256" key="1">
    <source>
        <dbReference type="SAM" id="MobiDB-lite"/>
    </source>
</evidence>
<dbReference type="AlphaFoldDB" id="U4L2H1"/>
<gene>
    <name evidence="2" type="ORF">PCON_01410</name>
</gene>
<name>U4L2H1_PYROM</name>